<comment type="caution">
    <text evidence="1">The sequence shown here is derived from an EMBL/GenBank/DDBJ whole genome shotgun (WGS) entry which is preliminary data.</text>
</comment>
<dbReference type="Proteomes" id="UP000670092">
    <property type="component" value="Unassembled WGS sequence"/>
</dbReference>
<name>A0A8H7Z663_AJECA</name>
<dbReference type="VEuPathDB" id="FungiDB:I7I52_00207"/>
<dbReference type="EMBL" id="JAEVHI010000001">
    <property type="protein sequence ID" value="KAG5302532.1"/>
    <property type="molecule type" value="Genomic_DNA"/>
</dbReference>
<accession>A0A8H7Z663</accession>
<evidence type="ECO:0000313" key="1">
    <source>
        <dbReference type="EMBL" id="KAG5302532.1"/>
    </source>
</evidence>
<protein>
    <submittedName>
        <fullName evidence="1">Uncharacterized protein</fullName>
    </submittedName>
</protein>
<evidence type="ECO:0000313" key="2">
    <source>
        <dbReference type="Proteomes" id="UP000670092"/>
    </source>
</evidence>
<sequence length="98" mass="10888">MCGRNKRRFRCGHEGYFGGINYCEKSTTVPSGRRIMCDQQRSTSMFTSSAYCGKADCLLSINHGVWDCCSCTETGNHHPLCDNGVCNHEICANCQPAR</sequence>
<dbReference type="AlphaFoldDB" id="A0A8H7Z663"/>
<organism evidence="1 2">
    <name type="scientific">Ajellomyces capsulatus</name>
    <name type="common">Darling's disease fungus</name>
    <name type="synonym">Histoplasma capsulatum</name>
    <dbReference type="NCBI Taxonomy" id="5037"/>
    <lineage>
        <taxon>Eukaryota</taxon>
        <taxon>Fungi</taxon>
        <taxon>Dikarya</taxon>
        <taxon>Ascomycota</taxon>
        <taxon>Pezizomycotina</taxon>
        <taxon>Eurotiomycetes</taxon>
        <taxon>Eurotiomycetidae</taxon>
        <taxon>Onygenales</taxon>
        <taxon>Ajellomycetaceae</taxon>
        <taxon>Histoplasma</taxon>
    </lineage>
</organism>
<gene>
    <name evidence="1" type="ORF">I7I52_00207</name>
</gene>
<proteinExistence type="predicted"/>
<reference evidence="1 2" key="1">
    <citation type="submission" date="2021-01" db="EMBL/GenBank/DDBJ databases">
        <title>Chromosome-level genome assembly of a human fungal pathogen reveals clustering of transcriptionally co-regulated genes.</title>
        <authorList>
            <person name="Voorhies M."/>
            <person name="Cohen S."/>
            <person name="Shea T.P."/>
            <person name="Petrus S."/>
            <person name="Munoz J.F."/>
            <person name="Poplawski S."/>
            <person name="Goldman W.E."/>
            <person name="Michael T."/>
            <person name="Cuomo C.A."/>
            <person name="Sil A."/>
            <person name="Beyhan S."/>
        </authorList>
    </citation>
    <scope>NUCLEOTIDE SEQUENCE [LARGE SCALE GENOMIC DNA]</scope>
    <source>
        <strain evidence="1 2">G184AR</strain>
    </source>
</reference>